<dbReference type="InterPro" id="IPR010730">
    <property type="entry name" value="HET"/>
</dbReference>
<accession>A0A0C3DG25</accession>
<dbReference type="Pfam" id="PF06985">
    <property type="entry name" value="HET"/>
    <property type="match status" value="1"/>
</dbReference>
<evidence type="ECO:0000259" key="1">
    <source>
        <dbReference type="Pfam" id="PF06985"/>
    </source>
</evidence>
<keyword evidence="3" id="KW-1185">Reference proteome</keyword>
<dbReference type="STRING" id="1036808.A0A0C3DG25"/>
<dbReference type="PANTHER" id="PTHR10622:SF10">
    <property type="entry name" value="HET DOMAIN-CONTAINING PROTEIN"/>
    <property type="match status" value="1"/>
</dbReference>
<dbReference type="InParanoid" id="A0A0C3DG25"/>
<name>A0A0C3DG25_9AGAM</name>
<gene>
    <name evidence="2" type="ORF">SCLCIDRAFT_1185975</name>
</gene>
<sequence>MDLYSMRLINVQAFLRREMSMKDGIDVDDSEVLNFRNDENTVYAILSHWWFEQEVEYGKIVELAKMDKEKRDEICQRDGYQKILDSCKQAYQDGYEWLWVDTCCINKRSSAELSEAINSMYQWYENAQVCYVYLDDVLDSSFPVAPKYESYANGWPVWFSLAWTLQDMIAPGDVKFFNKKWQAIGDKRMLARTLKIITGVPEHVLKDGFSGNRPCIAQIMSWGANRRATRVEDRAYSLMGLLGVNVPISHERGRKHSTAFSWKSSAR</sequence>
<evidence type="ECO:0000313" key="3">
    <source>
        <dbReference type="Proteomes" id="UP000053989"/>
    </source>
</evidence>
<evidence type="ECO:0000313" key="2">
    <source>
        <dbReference type="EMBL" id="KIM59635.1"/>
    </source>
</evidence>
<organism evidence="2 3">
    <name type="scientific">Scleroderma citrinum Foug A</name>
    <dbReference type="NCBI Taxonomy" id="1036808"/>
    <lineage>
        <taxon>Eukaryota</taxon>
        <taxon>Fungi</taxon>
        <taxon>Dikarya</taxon>
        <taxon>Basidiomycota</taxon>
        <taxon>Agaricomycotina</taxon>
        <taxon>Agaricomycetes</taxon>
        <taxon>Agaricomycetidae</taxon>
        <taxon>Boletales</taxon>
        <taxon>Sclerodermatineae</taxon>
        <taxon>Sclerodermataceae</taxon>
        <taxon>Scleroderma</taxon>
    </lineage>
</organism>
<dbReference type="PANTHER" id="PTHR10622">
    <property type="entry name" value="HET DOMAIN-CONTAINING PROTEIN"/>
    <property type="match status" value="1"/>
</dbReference>
<reference evidence="3" key="2">
    <citation type="submission" date="2015-01" db="EMBL/GenBank/DDBJ databases">
        <title>Evolutionary Origins and Diversification of the Mycorrhizal Mutualists.</title>
        <authorList>
            <consortium name="DOE Joint Genome Institute"/>
            <consortium name="Mycorrhizal Genomics Consortium"/>
            <person name="Kohler A."/>
            <person name="Kuo A."/>
            <person name="Nagy L.G."/>
            <person name="Floudas D."/>
            <person name="Copeland A."/>
            <person name="Barry K.W."/>
            <person name="Cichocki N."/>
            <person name="Veneault-Fourrey C."/>
            <person name="LaButti K."/>
            <person name="Lindquist E.A."/>
            <person name="Lipzen A."/>
            <person name="Lundell T."/>
            <person name="Morin E."/>
            <person name="Murat C."/>
            <person name="Riley R."/>
            <person name="Ohm R."/>
            <person name="Sun H."/>
            <person name="Tunlid A."/>
            <person name="Henrissat B."/>
            <person name="Grigoriev I.V."/>
            <person name="Hibbett D.S."/>
            <person name="Martin F."/>
        </authorList>
    </citation>
    <scope>NUCLEOTIDE SEQUENCE [LARGE SCALE GENOMIC DNA]</scope>
    <source>
        <strain evidence="3">Foug A</strain>
    </source>
</reference>
<dbReference type="OrthoDB" id="674604at2759"/>
<dbReference type="AlphaFoldDB" id="A0A0C3DG25"/>
<protein>
    <recommendedName>
        <fullName evidence="1">Heterokaryon incompatibility domain-containing protein</fullName>
    </recommendedName>
</protein>
<reference evidence="2 3" key="1">
    <citation type="submission" date="2014-04" db="EMBL/GenBank/DDBJ databases">
        <authorList>
            <consortium name="DOE Joint Genome Institute"/>
            <person name="Kuo A."/>
            <person name="Kohler A."/>
            <person name="Nagy L.G."/>
            <person name="Floudas D."/>
            <person name="Copeland A."/>
            <person name="Barry K.W."/>
            <person name="Cichocki N."/>
            <person name="Veneault-Fourrey C."/>
            <person name="LaButti K."/>
            <person name="Lindquist E.A."/>
            <person name="Lipzen A."/>
            <person name="Lundell T."/>
            <person name="Morin E."/>
            <person name="Murat C."/>
            <person name="Sun H."/>
            <person name="Tunlid A."/>
            <person name="Henrissat B."/>
            <person name="Grigoriev I.V."/>
            <person name="Hibbett D.S."/>
            <person name="Martin F."/>
            <person name="Nordberg H.P."/>
            <person name="Cantor M.N."/>
            <person name="Hua S.X."/>
        </authorList>
    </citation>
    <scope>NUCLEOTIDE SEQUENCE [LARGE SCALE GENOMIC DNA]</scope>
    <source>
        <strain evidence="2 3">Foug A</strain>
    </source>
</reference>
<dbReference type="Proteomes" id="UP000053989">
    <property type="component" value="Unassembled WGS sequence"/>
</dbReference>
<feature type="domain" description="Heterokaryon incompatibility" evidence="1">
    <location>
        <begin position="43"/>
        <end position="141"/>
    </location>
</feature>
<dbReference type="EMBL" id="KN822071">
    <property type="protein sequence ID" value="KIM59635.1"/>
    <property type="molecule type" value="Genomic_DNA"/>
</dbReference>
<dbReference type="HOGENOM" id="CLU_000288_138_0_1"/>
<proteinExistence type="predicted"/>